<feature type="domain" description="HMA" evidence="1">
    <location>
        <begin position="8"/>
        <end position="49"/>
    </location>
</feature>
<dbReference type="SUPFAM" id="SSF55008">
    <property type="entry name" value="HMA, heavy metal-associated domain"/>
    <property type="match status" value="1"/>
</dbReference>
<dbReference type="InterPro" id="IPR036163">
    <property type="entry name" value="HMA_dom_sf"/>
</dbReference>
<dbReference type="CDD" id="cd00371">
    <property type="entry name" value="HMA"/>
    <property type="match status" value="1"/>
</dbReference>
<proteinExistence type="predicted"/>
<protein>
    <recommendedName>
        <fullName evidence="1">HMA domain-containing protein</fullName>
    </recommendedName>
</protein>
<evidence type="ECO:0000313" key="2">
    <source>
        <dbReference type="EnsemblPlants" id="EMT32471"/>
    </source>
</evidence>
<dbReference type="InterPro" id="IPR017969">
    <property type="entry name" value="Heavy-metal-associated_CS"/>
</dbReference>
<dbReference type="Gene3D" id="3.30.70.100">
    <property type="match status" value="1"/>
</dbReference>
<sequence>MAPIVLSMDVHCNGCAKDIRKALKKFDWVESVSASYETGLVNVEVEGERASYQMAVLLQLRLSRKMREEHAKYLLGIIVGLYTQDTRDQGYPIFLSSVMVYISNHK</sequence>
<reference evidence="2" key="1">
    <citation type="submission" date="2015-06" db="UniProtKB">
        <authorList>
            <consortium name="EnsemblPlants"/>
        </authorList>
    </citation>
    <scope>IDENTIFICATION</scope>
</reference>
<dbReference type="GO" id="GO:0046872">
    <property type="term" value="F:metal ion binding"/>
    <property type="evidence" value="ECO:0007669"/>
    <property type="project" value="InterPro"/>
</dbReference>
<dbReference type="InterPro" id="IPR006121">
    <property type="entry name" value="HMA_dom"/>
</dbReference>
<dbReference type="AlphaFoldDB" id="M8D7M0"/>
<name>M8D7M0_AEGTA</name>
<evidence type="ECO:0000259" key="1">
    <source>
        <dbReference type="Pfam" id="PF00403"/>
    </source>
</evidence>
<dbReference type="Pfam" id="PF00403">
    <property type="entry name" value="HMA"/>
    <property type="match status" value="1"/>
</dbReference>
<dbReference type="EnsemblPlants" id="EMT32471">
    <property type="protein sequence ID" value="EMT32471"/>
    <property type="gene ID" value="F775_33006"/>
</dbReference>
<dbReference type="PROSITE" id="PS01047">
    <property type="entry name" value="HMA_1"/>
    <property type="match status" value="1"/>
</dbReference>
<organism evidence="2">
    <name type="scientific">Aegilops tauschii</name>
    <name type="common">Tausch's goatgrass</name>
    <name type="synonym">Aegilops squarrosa</name>
    <dbReference type="NCBI Taxonomy" id="37682"/>
    <lineage>
        <taxon>Eukaryota</taxon>
        <taxon>Viridiplantae</taxon>
        <taxon>Streptophyta</taxon>
        <taxon>Embryophyta</taxon>
        <taxon>Tracheophyta</taxon>
        <taxon>Spermatophyta</taxon>
        <taxon>Magnoliopsida</taxon>
        <taxon>Liliopsida</taxon>
        <taxon>Poales</taxon>
        <taxon>Poaceae</taxon>
        <taxon>BOP clade</taxon>
        <taxon>Pooideae</taxon>
        <taxon>Triticodae</taxon>
        <taxon>Triticeae</taxon>
        <taxon>Triticinae</taxon>
        <taxon>Aegilops</taxon>
    </lineage>
</organism>
<accession>M8D7M0</accession>